<dbReference type="GO" id="GO:0033744">
    <property type="term" value="F:L-methionine:thioredoxin-disulfide S-oxidoreductase activity"/>
    <property type="evidence" value="ECO:0007669"/>
    <property type="project" value="RHEA"/>
</dbReference>
<dbReference type="SUPFAM" id="SSF55068">
    <property type="entry name" value="Peptide methionine sulfoxide reductase"/>
    <property type="match status" value="1"/>
</dbReference>
<dbReference type="InterPro" id="IPR036509">
    <property type="entry name" value="Met_Sox_Rdtase_MsrA_sf"/>
</dbReference>
<comment type="catalytic activity">
    <reaction evidence="3 5">
        <text>L-methionyl-[protein] + [thioredoxin]-disulfide + H2O = L-methionyl-(S)-S-oxide-[protein] + [thioredoxin]-dithiol</text>
        <dbReference type="Rhea" id="RHEA:14217"/>
        <dbReference type="Rhea" id="RHEA-COMP:10698"/>
        <dbReference type="Rhea" id="RHEA-COMP:10700"/>
        <dbReference type="Rhea" id="RHEA-COMP:12313"/>
        <dbReference type="Rhea" id="RHEA-COMP:12315"/>
        <dbReference type="ChEBI" id="CHEBI:15377"/>
        <dbReference type="ChEBI" id="CHEBI:16044"/>
        <dbReference type="ChEBI" id="CHEBI:29950"/>
        <dbReference type="ChEBI" id="CHEBI:44120"/>
        <dbReference type="ChEBI" id="CHEBI:50058"/>
        <dbReference type="EC" id="1.8.4.11"/>
    </reaction>
</comment>
<dbReference type="PANTHER" id="PTHR42799">
    <property type="entry name" value="MITOCHONDRIAL PEPTIDE METHIONINE SULFOXIDE REDUCTASE"/>
    <property type="match status" value="1"/>
</dbReference>
<comment type="function">
    <text evidence="5">Has an important function as a repair enzyme for proteins that have been inactivated by oxidation. Catalyzes the reversible oxidation-reduction of methionine sulfoxide in proteins to methionine.</text>
</comment>
<dbReference type="InterPro" id="IPR050162">
    <property type="entry name" value="MsrA_MetSO_reductase"/>
</dbReference>
<dbReference type="HAMAP" id="MF_01401">
    <property type="entry name" value="MsrA"/>
    <property type="match status" value="1"/>
</dbReference>
<dbReference type="RefSeq" id="WP_102895558.1">
    <property type="nucleotide sequence ID" value="NZ_JAMOHU010000039.1"/>
</dbReference>
<evidence type="ECO:0000256" key="3">
    <source>
        <dbReference type="ARBA" id="ARBA00047806"/>
    </source>
</evidence>
<dbReference type="AlphaFoldDB" id="A0A2N8STA0"/>
<comment type="catalytic activity">
    <reaction evidence="4 5">
        <text>[thioredoxin]-disulfide + L-methionine + H2O = L-methionine (S)-S-oxide + [thioredoxin]-dithiol</text>
        <dbReference type="Rhea" id="RHEA:19993"/>
        <dbReference type="Rhea" id="RHEA-COMP:10698"/>
        <dbReference type="Rhea" id="RHEA-COMP:10700"/>
        <dbReference type="ChEBI" id="CHEBI:15377"/>
        <dbReference type="ChEBI" id="CHEBI:29950"/>
        <dbReference type="ChEBI" id="CHEBI:50058"/>
        <dbReference type="ChEBI" id="CHEBI:57844"/>
        <dbReference type="ChEBI" id="CHEBI:58772"/>
        <dbReference type="EC" id="1.8.4.11"/>
    </reaction>
</comment>
<dbReference type="Gene3D" id="3.30.1060.10">
    <property type="entry name" value="Peptide methionine sulphoxide reductase MsrA"/>
    <property type="match status" value="1"/>
</dbReference>
<sequence length="215" mass="23580">MPLRSQILLDKQALPTAEQALPGRSTPMPVPEAHHVNGHPLQPPFPAGLKQAVFAMGCFWGAERRFWEQPGVWTTAVGYAGGLTPNPTYEEVCSGLTGHTEAVRVVFDPQLIDYATLLRIFWEAHDPTQGMRQGNDVGSQYRSAIYCTEPAQRAEAEASRERFQKHLNDAGFTAITTEIADAPPFYYAEAYHQQYLAKNPGGYCGLGGTGVCLPD</sequence>
<feature type="domain" description="Peptide methionine sulphoxide reductase MsrA" evidence="7">
    <location>
        <begin position="51"/>
        <end position="204"/>
    </location>
</feature>
<dbReference type="PANTHER" id="PTHR42799:SF2">
    <property type="entry name" value="MITOCHONDRIAL PEPTIDE METHIONINE SULFOXIDE REDUCTASE"/>
    <property type="match status" value="1"/>
</dbReference>
<comment type="caution">
    <text evidence="8">The sequence shown here is derived from an EMBL/GenBank/DDBJ whole genome shotgun (WGS) entry which is preliminary data.</text>
</comment>
<evidence type="ECO:0000256" key="1">
    <source>
        <dbReference type="ARBA" id="ARBA00005591"/>
    </source>
</evidence>
<dbReference type="Pfam" id="PF01625">
    <property type="entry name" value="PMSR"/>
    <property type="match status" value="1"/>
</dbReference>
<dbReference type="GO" id="GO:0034599">
    <property type="term" value="P:cellular response to oxidative stress"/>
    <property type="evidence" value="ECO:0007669"/>
    <property type="project" value="TreeGrafter"/>
</dbReference>
<proteinExistence type="inferred from homology"/>
<dbReference type="GO" id="GO:0005737">
    <property type="term" value="C:cytoplasm"/>
    <property type="evidence" value="ECO:0007669"/>
    <property type="project" value="TreeGrafter"/>
</dbReference>
<reference evidence="8 9" key="1">
    <citation type="submission" date="2018-01" db="EMBL/GenBank/DDBJ databases">
        <title>Denitrification phenotypes of diverse strains of Pseudomonas stutzeri.</title>
        <authorList>
            <person name="Milligan D.A."/>
            <person name="Bergaust L."/>
            <person name="Bakken L.R."/>
            <person name="Frostegard A."/>
        </authorList>
    </citation>
    <scope>NUCLEOTIDE SEQUENCE [LARGE SCALE GENOMIC DNA]</scope>
    <source>
        <strain evidence="8 9">24a75</strain>
    </source>
</reference>
<dbReference type="EC" id="1.8.4.11" evidence="5"/>
<dbReference type="InterPro" id="IPR002569">
    <property type="entry name" value="Met_Sox_Rdtase_MsrA_dom"/>
</dbReference>
<evidence type="ECO:0000256" key="5">
    <source>
        <dbReference type="HAMAP-Rule" id="MF_01401"/>
    </source>
</evidence>
<feature type="region of interest" description="Disordered" evidence="6">
    <location>
        <begin position="21"/>
        <end position="42"/>
    </location>
</feature>
<evidence type="ECO:0000256" key="4">
    <source>
        <dbReference type="ARBA" id="ARBA00048782"/>
    </source>
</evidence>
<comment type="similarity">
    <text evidence="1 5">Belongs to the MsrA Met sulfoxide reductase family.</text>
</comment>
<keyword evidence="2 5" id="KW-0560">Oxidoreductase</keyword>
<dbReference type="EMBL" id="POUT01000015">
    <property type="protein sequence ID" value="PNG05724.1"/>
    <property type="molecule type" value="Genomic_DNA"/>
</dbReference>
<feature type="active site" evidence="5">
    <location>
        <position position="58"/>
    </location>
</feature>
<evidence type="ECO:0000256" key="2">
    <source>
        <dbReference type="ARBA" id="ARBA00023002"/>
    </source>
</evidence>
<evidence type="ECO:0000256" key="6">
    <source>
        <dbReference type="SAM" id="MobiDB-lite"/>
    </source>
</evidence>
<dbReference type="Proteomes" id="UP000236023">
    <property type="component" value="Unassembled WGS sequence"/>
</dbReference>
<name>A0A2N8STA0_STUST</name>
<evidence type="ECO:0000313" key="9">
    <source>
        <dbReference type="Proteomes" id="UP000236023"/>
    </source>
</evidence>
<evidence type="ECO:0000313" key="8">
    <source>
        <dbReference type="EMBL" id="PNG05724.1"/>
    </source>
</evidence>
<evidence type="ECO:0000259" key="7">
    <source>
        <dbReference type="Pfam" id="PF01625"/>
    </source>
</evidence>
<gene>
    <name evidence="5" type="primary">msrA</name>
    <name evidence="8" type="ORF">CXK94_19660</name>
</gene>
<protein>
    <recommendedName>
        <fullName evidence="5">Peptide methionine sulfoxide reductase MsrA</fullName>
        <shortName evidence="5">Protein-methionine-S-oxide reductase</shortName>
        <ecNumber evidence="5">1.8.4.11</ecNumber>
    </recommendedName>
    <alternativeName>
        <fullName evidence="5">Peptide-methionine (S)-S-oxide reductase</fullName>
        <shortName evidence="5">Peptide Met(O) reductase</shortName>
    </alternativeName>
</protein>
<dbReference type="FunFam" id="3.30.1060.10:FF:000001">
    <property type="entry name" value="Peptide methionine sulfoxide reductase MsrA"/>
    <property type="match status" value="1"/>
</dbReference>
<organism evidence="8 9">
    <name type="scientific">Stutzerimonas stutzeri</name>
    <name type="common">Pseudomonas stutzeri</name>
    <dbReference type="NCBI Taxonomy" id="316"/>
    <lineage>
        <taxon>Bacteria</taxon>
        <taxon>Pseudomonadati</taxon>
        <taxon>Pseudomonadota</taxon>
        <taxon>Gammaproteobacteria</taxon>
        <taxon>Pseudomonadales</taxon>
        <taxon>Pseudomonadaceae</taxon>
        <taxon>Stutzerimonas</taxon>
    </lineage>
</organism>
<dbReference type="GO" id="GO:0008113">
    <property type="term" value="F:peptide-methionine (S)-S-oxide reductase activity"/>
    <property type="evidence" value="ECO:0007669"/>
    <property type="project" value="UniProtKB-UniRule"/>
</dbReference>
<accession>A0A2N8STA0</accession>
<dbReference type="NCBIfam" id="TIGR00401">
    <property type="entry name" value="msrA"/>
    <property type="match status" value="1"/>
</dbReference>